<dbReference type="AlphaFoldDB" id="A0A6P8GQ68"/>
<feature type="compositionally biased region" description="Polar residues" evidence="2">
    <location>
        <begin position="872"/>
        <end position="898"/>
    </location>
</feature>
<dbReference type="PANTHER" id="PTHR17469">
    <property type="entry name" value="SPERM SPECIFIC ANTIGEN 2-RELATED"/>
    <property type="match status" value="1"/>
</dbReference>
<dbReference type="InterPro" id="IPR029326">
    <property type="entry name" value="SSFA2_C"/>
</dbReference>
<feature type="region of interest" description="Disordered" evidence="2">
    <location>
        <begin position="1161"/>
        <end position="1185"/>
    </location>
</feature>
<dbReference type="GO" id="GO:0005102">
    <property type="term" value="F:signaling receptor binding"/>
    <property type="evidence" value="ECO:0007669"/>
    <property type="project" value="InterPro"/>
</dbReference>
<dbReference type="CTD" id="223075"/>
<evidence type="ECO:0000313" key="6">
    <source>
        <dbReference type="RefSeq" id="XP_031439910.1"/>
    </source>
</evidence>
<evidence type="ECO:0000313" key="4">
    <source>
        <dbReference type="Proteomes" id="UP000515152"/>
    </source>
</evidence>
<feature type="region of interest" description="Disordered" evidence="2">
    <location>
        <begin position="18"/>
        <end position="43"/>
    </location>
</feature>
<sequence length="1240" mass="132425">MAADPAVKKRANLLASRASWAKVDGQSDEPSNTRRTGDYKQDSVQQWLSSINRGGEKNEAVQRSAAGSLQRNASAEDDLALGVEASIYGNPGARTVKEFLRSSRASAVLPRWNSLTSAFSSQSNPLSVMDVLNLWEDDPAEVLLDLGFGVEEPDITGRIPARFINHQSQARGINLQVFLDAQKNRMDIENPDVRNRFRQLEVLHQVTTAFNSLVGGGASAAPASSGPQGPQASASSPEAREKRKRMGMLLRRASKKTLSLARASQEQAPPPSPTAAARASQEQAPPSQEQAPPSPTAAAAGTDPEPPATPTNAPLHPSEKRGPLKRFRSSLGESGCLTPLVEEQGISEVQGVVLPEAQAQGVVLPEAQVQAQVQGVVLPEAQVQGVVLPEVQVQGVVLPGAQAQVQGVVLPVGPLESPIRLKGHREPRPLLPTPPLRKRSPGEPMESFELEEIQSFDEGSMAGSASWMADSIGEHERGFLSRAESCVVRTNSCQSDSSGFLEEPFVPATSPFLEEPFGPVTSPPPPSPGLMKALNAMSGSTDSLGTLRGSPDPSPTSPTPPTSIFTSPSSARDPARPPAAPSGERSSETPPVLSGCPSVDVAAAEDAAEFRENASAMGASQCCQNSEGVPCADVDYGSSAEEDVVSDGITVMTESSGQRRGEPPLSELDNVQEQHVREGAISKDIVVESSVCEEGVSVRGEHLTGEVTICDEVVSVTVSVKAVKEVAMSEVCSMAEEEALKRVVGERAVSECVLWKDVASERAVSENTASQCAAEAVAGAAGWHVVSKGENVSNHTIGADATVDCALSKNELKDYQSTALCCRVQGIAEHTVNECGTIISSRCGIAVESIALSGEHQAPGEEGLSFEHTDSQVEAQSEATRTPNQDTQVSSTEASQPADSDELKEGTLVESDGVFVEPSGTDRKPRLAGRSVTVQMCSSLAPISQTLRSSDVTQRRNSFSRRAWSEAEVSHTLPQRNSQTLAMEIPELASSIHIWQSQDSSQGFGKFRTRSASLDTGLSWEDGDGRLDGVMMAGGGGGACLCQCQCPCCSRHGAHVLQSDPSSSFPYSLDELEEMMQGVKRFRTILTEIEQRLDHEQASVYEDLSATDREEVGDVLELRAAVKQEARKLELQLTDLVHHYDDSFKMKINRLLDEQSHLCSQLRIHPSGRPRPSDRPRPEPASTESVAIQCSLLPVTDTVDTRLSPHHSSNSTKQGKLDFVGFIQNLKNSVHQSISNDSLE</sequence>
<feature type="domain" description="ITPR-interacting" evidence="3">
    <location>
        <begin position="107"/>
        <end position="257"/>
    </location>
</feature>
<evidence type="ECO:0000313" key="5">
    <source>
        <dbReference type="RefSeq" id="XP_031439908.1"/>
    </source>
</evidence>
<feature type="compositionally biased region" description="Pro residues" evidence="2">
    <location>
        <begin position="552"/>
        <end position="561"/>
    </location>
</feature>
<evidence type="ECO:0000256" key="2">
    <source>
        <dbReference type="SAM" id="MobiDB-lite"/>
    </source>
</evidence>
<feature type="compositionally biased region" description="Low complexity" evidence="2">
    <location>
        <begin position="219"/>
        <end position="237"/>
    </location>
</feature>
<feature type="region of interest" description="Disordered" evidence="2">
    <location>
        <begin position="420"/>
        <end position="443"/>
    </location>
</feature>
<organism evidence="4 7">
    <name type="scientific">Clupea harengus</name>
    <name type="common">Atlantic herring</name>
    <dbReference type="NCBI Taxonomy" id="7950"/>
    <lineage>
        <taxon>Eukaryota</taxon>
        <taxon>Metazoa</taxon>
        <taxon>Chordata</taxon>
        <taxon>Craniata</taxon>
        <taxon>Vertebrata</taxon>
        <taxon>Euteleostomi</taxon>
        <taxon>Actinopterygii</taxon>
        <taxon>Neopterygii</taxon>
        <taxon>Teleostei</taxon>
        <taxon>Clupei</taxon>
        <taxon>Clupeiformes</taxon>
        <taxon>Clupeoidei</taxon>
        <taxon>Clupeidae</taxon>
        <taxon>Clupea</taxon>
    </lineage>
</organism>
<feature type="compositionally biased region" description="Basic and acidic residues" evidence="2">
    <location>
        <begin position="31"/>
        <end position="41"/>
    </location>
</feature>
<dbReference type="GeneID" id="105910891"/>
<keyword evidence="4" id="KW-1185">Reference proteome</keyword>
<dbReference type="Pfam" id="PF14723">
    <property type="entry name" value="SSFA2_C"/>
    <property type="match status" value="1"/>
</dbReference>
<feature type="region of interest" description="Disordered" evidence="2">
    <location>
        <begin position="856"/>
        <end position="926"/>
    </location>
</feature>
<dbReference type="Proteomes" id="UP000515152">
    <property type="component" value="Chromosome 17"/>
</dbReference>
<keyword evidence="1" id="KW-0175">Coiled coil</keyword>
<evidence type="ECO:0000259" key="3">
    <source>
        <dbReference type="SMART" id="SM01257"/>
    </source>
</evidence>
<dbReference type="PANTHER" id="PTHR17469:SF14">
    <property type="entry name" value="PROTEIN ITPRID1"/>
    <property type="match status" value="1"/>
</dbReference>
<feature type="compositionally biased region" description="Low complexity" evidence="2">
    <location>
        <begin position="562"/>
        <end position="572"/>
    </location>
</feature>
<dbReference type="RefSeq" id="XP_031439910.1">
    <property type="nucleotide sequence ID" value="XM_031584050.2"/>
</dbReference>
<evidence type="ECO:0000313" key="7">
    <source>
        <dbReference type="RefSeq" id="XP_031439911.1"/>
    </source>
</evidence>
<dbReference type="OrthoDB" id="6088188at2759"/>
<gene>
    <name evidence="5 6 7" type="primary">itprid1</name>
</gene>
<dbReference type="RefSeq" id="XP_031439908.1">
    <property type="nucleotide sequence ID" value="XM_031584048.2"/>
</dbReference>
<accession>A0A6P8GQ68</accession>
<dbReference type="SMART" id="SM01257">
    <property type="entry name" value="KRAP_IP3R_bind"/>
    <property type="match status" value="1"/>
</dbReference>
<reference evidence="5 6" key="1">
    <citation type="submission" date="2025-04" db="UniProtKB">
        <authorList>
            <consortium name="RefSeq"/>
        </authorList>
    </citation>
    <scope>IDENTIFICATION</scope>
</reference>
<feature type="region of interest" description="Disordered" evidence="2">
    <location>
        <begin position="512"/>
        <end position="597"/>
    </location>
</feature>
<dbReference type="KEGG" id="char:105910891"/>
<evidence type="ECO:0000256" key="1">
    <source>
        <dbReference type="ARBA" id="ARBA00023054"/>
    </source>
</evidence>
<dbReference type="RefSeq" id="XP_031439911.1">
    <property type="nucleotide sequence ID" value="XM_031584051.1"/>
</dbReference>
<proteinExistence type="predicted"/>
<name>A0A6P8GQ68_CLUHA</name>
<feature type="compositionally biased region" description="Low complexity" evidence="2">
    <location>
        <begin position="274"/>
        <end position="300"/>
    </location>
</feature>
<feature type="region of interest" description="Disordered" evidence="2">
    <location>
        <begin position="217"/>
        <end position="330"/>
    </location>
</feature>
<dbReference type="Pfam" id="PF14722">
    <property type="entry name" value="KRAP_IP3R_bind"/>
    <property type="match status" value="1"/>
</dbReference>
<dbReference type="InterPro" id="IPR043444">
    <property type="entry name" value="TESPA1-like"/>
</dbReference>
<dbReference type="InterPro" id="IPR029325">
    <property type="entry name" value="ITPR-bd"/>
</dbReference>
<protein>
    <submittedName>
        <fullName evidence="5 6">Uncharacterized protein itprid1 isoform X1</fullName>
    </submittedName>
</protein>